<organism evidence="8 9">
    <name type="scientific">Grimontia marina</name>
    <dbReference type="NCBI Taxonomy" id="646534"/>
    <lineage>
        <taxon>Bacteria</taxon>
        <taxon>Pseudomonadati</taxon>
        <taxon>Pseudomonadota</taxon>
        <taxon>Gammaproteobacteria</taxon>
        <taxon>Vibrionales</taxon>
        <taxon>Vibrionaceae</taxon>
        <taxon>Grimontia</taxon>
    </lineage>
</organism>
<evidence type="ECO:0000256" key="2">
    <source>
        <dbReference type="ARBA" id="ARBA00011006"/>
    </source>
</evidence>
<evidence type="ECO:0000256" key="5">
    <source>
        <dbReference type="ARBA" id="ARBA00022989"/>
    </source>
</evidence>
<feature type="transmembrane region" description="Helical" evidence="7">
    <location>
        <begin position="27"/>
        <end position="46"/>
    </location>
</feature>
<dbReference type="InterPro" id="IPR007341">
    <property type="entry name" value="Transgly_assoc"/>
</dbReference>
<gene>
    <name evidence="8" type="ORF">GMA8713_02016</name>
</gene>
<proteinExistence type="inferred from homology"/>
<evidence type="ECO:0000256" key="4">
    <source>
        <dbReference type="ARBA" id="ARBA00022692"/>
    </source>
</evidence>
<dbReference type="GO" id="GO:0005886">
    <property type="term" value="C:plasma membrane"/>
    <property type="evidence" value="ECO:0007669"/>
    <property type="project" value="UniProtKB-SubCell"/>
</dbReference>
<evidence type="ECO:0008006" key="10">
    <source>
        <dbReference type="Google" id="ProtNLM"/>
    </source>
</evidence>
<evidence type="ECO:0000256" key="6">
    <source>
        <dbReference type="ARBA" id="ARBA00023136"/>
    </source>
</evidence>
<dbReference type="RefSeq" id="WP_062708715.1">
    <property type="nucleotide sequence ID" value="NZ_CAWRCI010000015.1"/>
</dbReference>
<keyword evidence="3" id="KW-1003">Cell membrane</keyword>
<dbReference type="Pfam" id="PF04226">
    <property type="entry name" value="Transgly_assoc"/>
    <property type="match status" value="1"/>
</dbReference>
<comment type="similarity">
    <text evidence="2">Belongs to the UPF0410 family.</text>
</comment>
<comment type="subcellular location">
    <subcellularLocation>
        <location evidence="1">Cell membrane</location>
        <topology evidence="1">Multi-pass membrane protein</topology>
    </subcellularLocation>
</comment>
<dbReference type="EMBL" id="FIZY01000015">
    <property type="protein sequence ID" value="CZF81892.1"/>
    <property type="molecule type" value="Genomic_DNA"/>
</dbReference>
<keyword evidence="9" id="KW-1185">Reference proteome</keyword>
<dbReference type="PANTHER" id="PTHR33884:SF3">
    <property type="entry name" value="UPF0410 PROTEIN YMGE"/>
    <property type="match status" value="1"/>
</dbReference>
<keyword evidence="5 7" id="KW-1133">Transmembrane helix</keyword>
<evidence type="ECO:0000313" key="8">
    <source>
        <dbReference type="EMBL" id="CZF81892.1"/>
    </source>
</evidence>
<dbReference type="PANTHER" id="PTHR33884">
    <property type="entry name" value="UPF0410 PROTEIN YMGE"/>
    <property type="match status" value="1"/>
</dbReference>
<evidence type="ECO:0000256" key="3">
    <source>
        <dbReference type="ARBA" id="ARBA00022475"/>
    </source>
</evidence>
<dbReference type="Proteomes" id="UP000073601">
    <property type="component" value="Unassembled WGS sequence"/>
</dbReference>
<evidence type="ECO:0000313" key="9">
    <source>
        <dbReference type="Proteomes" id="UP000073601"/>
    </source>
</evidence>
<accession>A0A128F547</accession>
<dbReference type="AlphaFoldDB" id="A0A128F547"/>
<evidence type="ECO:0000256" key="1">
    <source>
        <dbReference type="ARBA" id="ARBA00004651"/>
    </source>
</evidence>
<reference evidence="9" key="1">
    <citation type="submission" date="2016-02" db="EMBL/GenBank/DDBJ databases">
        <authorList>
            <person name="Rodrigo-Torres Lidia"/>
            <person name="Arahal R.David."/>
        </authorList>
    </citation>
    <scope>NUCLEOTIDE SEQUENCE [LARGE SCALE GENOMIC DNA]</scope>
    <source>
        <strain evidence="9">CECT 8713</strain>
    </source>
</reference>
<protein>
    <recommendedName>
        <fullName evidence="10">Transglycosylase associated protein</fullName>
    </recommendedName>
</protein>
<sequence length="82" mass="8318">MSIISWIILGLLAGVLAKWIMPGKDGGGFIITTLLGIAGAVVGGWVSTLLGIGTTTGLSIGGIVMATVGALILLFVYNKFVK</sequence>
<feature type="transmembrane region" description="Helical" evidence="7">
    <location>
        <begin position="58"/>
        <end position="77"/>
    </location>
</feature>
<keyword evidence="4 7" id="KW-0812">Transmembrane</keyword>
<keyword evidence="6 7" id="KW-0472">Membrane</keyword>
<name>A0A128F547_9GAMM</name>
<evidence type="ECO:0000256" key="7">
    <source>
        <dbReference type="SAM" id="Phobius"/>
    </source>
</evidence>